<accession>A0A1J5SEY1</accession>
<dbReference type="AlphaFoldDB" id="A0A1J5SEY1"/>
<name>A0A1J5SEY1_9ZZZZ</name>
<organism evidence="1">
    <name type="scientific">mine drainage metagenome</name>
    <dbReference type="NCBI Taxonomy" id="410659"/>
    <lineage>
        <taxon>unclassified sequences</taxon>
        <taxon>metagenomes</taxon>
        <taxon>ecological metagenomes</taxon>
    </lineage>
</organism>
<reference evidence="1" key="1">
    <citation type="submission" date="2016-10" db="EMBL/GenBank/DDBJ databases">
        <title>Sequence of Gallionella enrichment culture.</title>
        <authorList>
            <person name="Poehlein A."/>
            <person name="Muehling M."/>
            <person name="Daniel R."/>
        </authorList>
    </citation>
    <scope>NUCLEOTIDE SEQUENCE</scope>
</reference>
<protein>
    <submittedName>
        <fullName evidence="1">Uncharacterized protein</fullName>
    </submittedName>
</protein>
<sequence length="76" mass="9104">MFLCKMLLLKKRLKVVIWLPVMMVKEIKWLLSSAKQKHCRPLLTALLKKIFKIILIKIRIRSQSLRIFFAQLRIKG</sequence>
<gene>
    <name evidence="1" type="ORF">GALL_108650</name>
</gene>
<proteinExistence type="predicted"/>
<dbReference type="EMBL" id="MLJW01000040">
    <property type="protein sequence ID" value="OIR06959.1"/>
    <property type="molecule type" value="Genomic_DNA"/>
</dbReference>
<evidence type="ECO:0000313" key="1">
    <source>
        <dbReference type="EMBL" id="OIR06959.1"/>
    </source>
</evidence>
<comment type="caution">
    <text evidence="1">The sequence shown here is derived from an EMBL/GenBank/DDBJ whole genome shotgun (WGS) entry which is preliminary data.</text>
</comment>